<dbReference type="PROSITE" id="PS51695">
    <property type="entry name" value="SEDOLISIN"/>
    <property type="match status" value="1"/>
</dbReference>
<feature type="binding site" evidence="11">
    <location>
        <position position="562"/>
    </location>
    <ligand>
        <name>Ca(2+)</name>
        <dbReference type="ChEBI" id="CHEBI:29108"/>
    </ligand>
</feature>
<accession>A0A9P4QSU6</accession>
<keyword evidence="10" id="KW-0865">Zymogen</keyword>
<evidence type="ECO:0000256" key="9">
    <source>
        <dbReference type="ARBA" id="ARBA00022837"/>
    </source>
</evidence>
<dbReference type="EMBL" id="ML996164">
    <property type="protein sequence ID" value="KAF2733218.1"/>
    <property type="molecule type" value="Genomic_DNA"/>
</dbReference>
<dbReference type="InterPro" id="IPR036852">
    <property type="entry name" value="Peptidase_S8/S53_dom_sf"/>
</dbReference>
<dbReference type="CDD" id="cd04056">
    <property type="entry name" value="Peptidases_S53"/>
    <property type="match status" value="1"/>
</dbReference>
<evidence type="ECO:0000256" key="8">
    <source>
        <dbReference type="ARBA" id="ARBA00022825"/>
    </source>
</evidence>
<feature type="active site" description="Charge relay system" evidence="11">
    <location>
        <position position="520"/>
    </location>
</feature>
<evidence type="ECO:0000256" key="7">
    <source>
        <dbReference type="ARBA" id="ARBA00022801"/>
    </source>
</evidence>
<dbReference type="Proteomes" id="UP000799444">
    <property type="component" value="Unassembled WGS sequence"/>
</dbReference>
<dbReference type="GO" id="GO:0008240">
    <property type="term" value="F:tripeptidyl-peptidase activity"/>
    <property type="evidence" value="ECO:0007669"/>
    <property type="project" value="UniProtKB-EC"/>
</dbReference>
<comment type="cofactor">
    <cofactor evidence="11">
        <name>Ca(2+)</name>
        <dbReference type="ChEBI" id="CHEBI:29108"/>
    </cofactor>
    <text evidence="11">Binds 1 Ca(2+) ion per subunit.</text>
</comment>
<feature type="signal peptide" evidence="13">
    <location>
        <begin position="1"/>
        <end position="17"/>
    </location>
</feature>
<dbReference type="InterPro" id="IPR015366">
    <property type="entry name" value="S53_propep"/>
</dbReference>
<evidence type="ECO:0000256" key="3">
    <source>
        <dbReference type="ARBA" id="ARBA00004239"/>
    </source>
</evidence>
<comment type="function">
    <text evidence="2">Secreted tripeptidyl-peptidase which degrades proteins at acidic pHs and is involved in virulence.</text>
</comment>
<evidence type="ECO:0000313" key="16">
    <source>
        <dbReference type="Proteomes" id="UP000799444"/>
    </source>
</evidence>
<dbReference type="Gene3D" id="3.40.50.200">
    <property type="entry name" value="Peptidase S8/S53 domain"/>
    <property type="match status" value="1"/>
</dbReference>
<evidence type="ECO:0000256" key="5">
    <source>
        <dbReference type="ARBA" id="ARBA00022670"/>
    </source>
</evidence>
<dbReference type="GO" id="GO:0006508">
    <property type="term" value="P:proteolysis"/>
    <property type="evidence" value="ECO:0007669"/>
    <property type="project" value="UniProtKB-KW"/>
</dbReference>
<feature type="chain" id="PRO_5040339414" description="tripeptidyl-peptidase II" evidence="13">
    <location>
        <begin position="18"/>
        <end position="604"/>
    </location>
</feature>
<dbReference type="Pfam" id="PF00082">
    <property type="entry name" value="Peptidase_S8"/>
    <property type="match status" value="1"/>
</dbReference>
<dbReference type="OrthoDB" id="409122at2759"/>
<dbReference type="AlphaFoldDB" id="A0A9P4QSU6"/>
<feature type="domain" description="Peptidase S53" evidence="14">
    <location>
        <begin position="232"/>
        <end position="603"/>
    </location>
</feature>
<protein>
    <recommendedName>
        <fullName evidence="4">tripeptidyl-peptidase II</fullName>
        <ecNumber evidence="4">3.4.14.10</ecNumber>
    </recommendedName>
</protein>
<evidence type="ECO:0000256" key="13">
    <source>
        <dbReference type="SAM" id="SignalP"/>
    </source>
</evidence>
<dbReference type="SUPFAM" id="SSF52743">
    <property type="entry name" value="Subtilisin-like"/>
    <property type="match status" value="1"/>
</dbReference>
<comment type="caution">
    <text evidence="15">The sequence shown here is derived from an EMBL/GenBank/DDBJ whole genome shotgun (WGS) entry which is preliminary data.</text>
</comment>
<dbReference type="CDD" id="cd11377">
    <property type="entry name" value="Pro-peptidase_S53"/>
    <property type="match status" value="1"/>
</dbReference>
<keyword evidence="7 11" id="KW-0378">Hydrolase</keyword>
<evidence type="ECO:0000256" key="6">
    <source>
        <dbReference type="ARBA" id="ARBA00022723"/>
    </source>
</evidence>
<name>A0A9P4QSU6_9PLEO</name>
<keyword evidence="8 11" id="KW-0720">Serine protease</keyword>
<gene>
    <name evidence="15" type="ORF">EJ04DRAFT_495532</name>
</gene>
<feature type="binding site" evidence="11">
    <location>
        <position position="581"/>
    </location>
    <ligand>
        <name>Ca(2+)</name>
        <dbReference type="ChEBI" id="CHEBI:29108"/>
    </ligand>
</feature>
<keyword evidence="9 11" id="KW-0106">Calcium</keyword>
<dbReference type="PANTHER" id="PTHR14218">
    <property type="entry name" value="PROTEASE S8 TRIPEPTIDYL PEPTIDASE I CLN2"/>
    <property type="match status" value="1"/>
</dbReference>
<evidence type="ECO:0000259" key="14">
    <source>
        <dbReference type="PROSITE" id="PS51695"/>
    </source>
</evidence>
<feature type="binding site" evidence="11">
    <location>
        <position position="583"/>
    </location>
    <ligand>
        <name>Ca(2+)</name>
        <dbReference type="ChEBI" id="CHEBI:29108"/>
    </ligand>
</feature>
<keyword evidence="5 11" id="KW-0645">Protease</keyword>
<feature type="active site" description="Charge relay system" evidence="11">
    <location>
        <position position="311"/>
    </location>
</feature>
<feature type="active site" description="Charge relay system" evidence="11">
    <location>
        <position position="315"/>
    </location>
</feature>
<evidence type="ECO:0000256" key="4">
    <source>
        <dbReference type="ARBA" id="ARBA00012462"/>
    </source>
</evidence>
<dbReference type="PANTHER" id="PTHR14218:SF19">
    <property type="entry name" value="SERINE PROTEASE AORO, PUTATIVE (AFU_ORTHOLOGUE AFUA_6G10250)-RELATED"/>
    <property type="match status" value="1"/>
</dbReference>
<dbReference type="GO" id="GO:0046872">
    <property type="term" value="F:metal ion binding"/>
    <property type="evidence" value="ECO:0007669"/>
    <property type="project" value="UniProtKB-UniRule"/>
</dbReference>
<dbReference type="EC" id="3.4.14.10" evidence="4"/>
<dbReference type="Pfam" id="PF09286">
    <property type="entry name" value="Pro-kuma_activ"/>
    <property type="match status" value="1"/>
</dbReference>
<comment type="subcellular location">
    <subcellularLocation>
        <location evidence="3">Secreted</location>
        <location evidence="3">Extracellular space</location>
    </subcellularLocation>
</comment>
<dbReference type="GO" id="GO:0004252">
    <property type="term" value="F:serine-type endopeptidase activity"/>
    <property type="evidence" value="ECO:0007669"/>
    <property type="project" value="UniProtKB-UniRule"/>
</dbReference>
<dbReference type="SMART" id="SM00944">
    <property type="entry name" value="Pro-kuma_activ"/>
    <property type="match status" value="1"/>
</dbReference>
<evidence type="ECO:0000256" key="11">
    <source>
        <dbReference type="PROSITE-ProRule" id="PRU01032"/>
    </source>
</evidence>
<feature type="binding site" evidence="11">
    <location>
        <position position="563"/>
    </location>
    <ligand>
        <name>Ca(2+)</name>
        <dbReference type="ChEBI" id="CHEBI:29108"/>
    </ligand>
</feature>
<reference evidence="15" key="1">
    <citation type="journal article" date="2020" name="Stud. Mycol.">
        <title>101 Dothideomycetes genomes: a test case for predicting lifestyles and emergence of pathogens.</title>
        <authorList>
            <person name="Haridas S."/>
            <person name="Albert R."/>
            <person name="Binder M."/>
            <person name="Bloem J."/>
            <person name="Labutti K."/>
            <person name="Salamov A."/>
            <person name="Andreopoulos B."/>
            <person name="Baker S."/>
            <person name="Barry K."/>
            <person name="Bills G."/>
            <person name="Bluhm B."/>
            <person name="Cannon C."/>
            <person name="Castanera R."/>
            <person name="Culley D."/>
            <person name="Daum C."/>
            <person name="Ezra D."/>
            <person name="Gonzalez J."/>
            <person name="Henrissat B."/>
            <person name="Kuo A."/>
            <person name="Liang C."/>
            <person name="Lipzen A."/>
            <person name="Lutzoni F."/>
            <person name="Magnuson J."/>
            <person name="Mondo S."/>
            <person name="Nolan M."/>
            <person name="Ohm R."/>
            <person name="Pangilinan J."/>
            <person name="Park H.-J."/>
            <person name="Ramirez L."/>
            <person name="Alfaro M."/>
            <person name="Sun H."/>
            <person name="Tritt A."/>
            <person name="Yoshinaga Y."/>
            <person name="Zwiers L.-H."/>
            <person name="Turgeon B."/>
            <person name="Goodwin S."/>
            <person name="Spatafora J."/>
            <person name="Crous P."/>
            <person name="Grigoriev I."/>
        </authorList>
    </citation>
    <scope>NUCLEOTIDE SEQUENCE</scope>
    <source>
        <strain evidence="15">CBS 125425</strain>
    </source>
</reference>
<evidence type="ECO:0000256" key="12">
    <source>
        <dbReference type="SAM" id="MobiDB-lite"/>
    </source>
</evidence>
<evidence type="ECO:0000256" key="2">
    <source>
        <dbReference type="ARBA" id="ARBA00002451"/>
    </source>
</evidence>
<organism evidence="15 16">
    <name type="scientific">Polyplosphaeria fusca</name>
    <dbReference type="NCBI Taxonomy" id="682080"/>
    <lineage>
        <taxon>Eukaryota</taxon>
        <taxon>Fungi</taxon>
        <taxon>Dikarya</taxon>
        <taxon>Ascomycota</taxon>
        <taxon>Pezizomycotina</taxon>
        <taxon>Dothideomycetes</taxon>
        <taxon>Pleosporomycetidae</taxon>
        <taxon>Pleosporales</taxon>
        <taxon>Tetraplosphaeriaceae</taxon>
        <taxon>Polyplosphaeria</taxon>
    </lineage>
</organism>
<keyword evidence="16" id="KW-1185">Reference proteome</keyword>
<proteinExistence type="predicted"/>
<keyword evidence="13" id="KW-0732">Signal</keyword>
<dbReference type="InterPro" id="IPR050819">
    <property type="entry name" value="Tripeptidyl-peptidase_I"/>
</dbReference>
<evidence type="ECO:0000256" key="1">
    <source>
        <dbReference type="ARBA" id="ARBA00001910"/>
    </source>
</evidence>
<evidence type="ECO:0000313" key="15">
    <source>
        <dbReference type="EMBL" id="KAF2733218.1"/>
    </source>
</evidence>
<sequence length="604" mass="65508">MHFLLCTVAALVALTSALPTAPNHSHVIHEKRNSLPAKWAKRSRMDSTAILPVRIGLKQRNVDRAHEYLDSVSNPTSKSYGKHWSIEDVRNTFAPNDESRDTVLQWLSQNGVSTVKNEGALHTLEFDMSVAEAERLLKTEYFVYEHDGSGTAHVACEEYSVPEHVSDHINIITPTLHFDVKPSQHLQRRDIPNPADPLTGSHPYHEEYQGPTTPTKAGDDDNSDSMQTCLDAITPDCLRSLYNIPEPTSSPSSDNSFGVVEYSPNTYNGDDLDQFFTSFTKFDKGARPDLVSVNDGTLDDSDPSSFELHGESNLDFQYAMGLTNPQKVTLYQIGGNTMTASDADFIKTKVVSTSWGFNEKDLTPMYMETLCNEYMKLGLQGISILFSTADHGVAGNTETCDNNDRFQPDFPASCPYVTAVGATMLDASATDIAGTLSSGGQPEVAIDSNVISGGGFSDVFAMPDYQQDVVAKFLKDSPPSYSGDQFNNSGNARGLPDISLNGHGYAVIVGGKQQAVDGTSASTPAFAAMITLINEERLAAGKGTVGFLNPVLYQYADKYVKDVTSGRNPGCGTDGFEAVEGWDPVTGLGTPDYVGLRDVFMGLD</sequence>
<dbReference type="SUPFAM" id="SSF54897">
    <property type="entry name" value="Protease propeptides/inhibitors"/>
    <property type="match status" value="1"/>
</dbReference>
<keyword evidence="6 11" id="KW-0479">Metal-binding</keyword>
<feature type="region of interest" description="Disordered" evidence="12">
    <location>
        <begin position="183"/>
        <end position="228"/>
    </location>
</feature>
<dbReference type="InterPro" id="IPR000209">
    <property type="entry name" value="Peptidase_S8/S53_dom"/>
</dbReference>
<dbReference type="InterPro" id="IPR030400">
    <property type="entry name" value="Sedolisin_dom"/>
</dbReference>
<comment type="catalytic activity">
    <reaction evidence="1">
        <text>Release of an N-terminal tripeptide from a polypeptide.</text>
        <dbReference type="EC" id="3.4.14.10"/>
    </reaction>
</comment>
<evidence type="ECO:0000256" key="10">
    <source>
        <dbReference type="ARBA" id="ARBA00023145"/>
    </source>
</evidence>
<dbReference type="GO" id="GO:0005576">
    <property type="term" value="C:extracellular region"/>
    <property type="evidence" value="ECO:0007669"/>
    <property type="project" value="UniProtKB-SubCell"/>
</dbReference>